<proteinExistence type="predicted"/>
<gene>
    <name evidence="1" type="ORF">Ate02nite_07070</name>
</gene>
<dbReference type="AlphaFoldDB" id="A0A919TRD0"/>
<name>A0A919TRD0_9ACTN</name>
<dbReference type="EMBL" id="BOMY01000002">
    <property type="protein sequence ID" value="GIF17977.1"/>
    <property type="molecule type" value="Genomic_DNA"/>
</dbReference>
<evidence type="ECO:0000313" key="1">
    <source>
        <dbReference type="EMBL" id="GIF17977.1"/>
    </source>
</evidence>
<evidence type="ECO:0000313" key="2">
    <source>
        <dbReference type="Proteomes" id="UP000623608"/>
    </source>
</evidence>
<sequence>MRRNQEASAAGIRFLVFFHLALRPEEQDLVRLYDLFQFPVAGWTVVQLAQGVQFEAGQPGMVTSSVIRARSALQTEQAVKDGCLQLRQVLTDLRDFDDTEEHLYELDA</sequence>
<keyword evidence="2" id="KW-1185">Reference proteome</keyword>
<dbReference type="Proteomes" id="UP000623608">
    <property type="component" value="Unassembled WGS sequence"/>
</dbReference>
<organism evidence="1 2">
    <name type="scientific">Paractinoplanes tereljensis</name>
    <dbReference type="NCBI Taxonomy" id="571912"/>
    <lineage>
        <taxon>Bacteria</taxon>
        <taxon>Bacillati</taxon>
        <taxon>Actinomycetota</taxon>
        <taxon>Actinomycetes</taxon>
        <taxon>Micromonosporales</taxon>
        <taxon>Micromonosporaceae</taxon>
        <taxon>Paractinoplanes</taxon>
    </lineage>
</organism>
<accession>A0A919TRD0</accession>
<protein>
    <submittedName>
        <fullName evidence="1">Uncharacterized protein</fullName>
    </submittedName>
</protein>
<reference evidence="1" key="1">
    <citation type="submission" date="2021-01" db="EMBL/GenBank/DDBJ databases">
        <title>Whole genome shotgun sequence of Actinoplanes tereljensis NBRC 105297.</title>
        <authorList>
            <person name="Komaki H."/>
            <person name="Tamura T."/>
        </authorList>
    </citation>
    <scope>NUCLEOTIDE SEQUENCE</scope>
    <source>
        <strain evidence="1">NBRC 105297</strain>
    </source>
</reference>
<comment type="caution">
    <text evidence="1">The sequence shown here is derived from an EMBL/GenBank/DDBJ whole genome shotgun (WGS) entry which is preliminary data.</text>
</comment>